<evidence type="ECO:0000313" key="1">
    <source>
        <dbReference type="EMBL" id="SNQ49595.1"/>
    </source>
</evidence>
<dbReference type="EMBL" id="FZMO01000279">
    <property type="protein sequence ID" value="SNQ49595.1"/>
    <property type="molecule type" value="Genomic_DNA"/>
</dbReference>
<reference evidence="1 2" key="1">
    <citation type="submission" date="2017-06" db="EMBL/GenBank/DDBJ databases">
        <authorList>
            <person name="Kim H.J."/>
            <person name="Triplett B.A."/>
        </authorList>
    </citation>
    <scope>NUCLEOTIDE SEQUENCE [LARGE SCALE GENOMIC DNA]</scope>
    <source>
        <strain evidence="1">FRACA_ARgP5</strain>
    </source>
</reference>
<organism evidence="1 2">
    <name type="scientific">Frankia canadensis</name>
    <dbReference type="NCBI Taxonomy" id="1836972"/>
    <lineage>
        <taxon>Bacteria</taxon>
        <taxon>Bacillati</taxon>
        <taxon>Actinomycetota</taxon>
        <taxon>Actinomycetes</taxon>
        <taxon>Frankiales</taxon>
        <taxon>Frankiaceae</taxon>
        <taxon>Frankia</taxon>
    </lineage>
</organism>
<gene>
    <name evidence="1" type="ORF">FRACA_350019</name>
</gene>
<protein>
    <submittedName>
        <fullName evidence="1">Uncharacterized protein</fullName>
    </submittedName>
</protein>
<keyword evidence="2" id="KW-1185">Reference proteome</keyword>
<sequence>MRRIVAAFRDRGLIPGGVDDLLSAEYDDETIGLATGFTVPRPVLPLVLEWANSAAGED</sequence>
<evidence type="ECO:0000313" key="2">
    <source>
        <dbReference type="Proteomes" id="UP000234331"/>
    </source>
</evidence>
<dbReference type="AlphaFoldDB" id="A0A2I2KVB7"/>
<dbReference type="Proteomes" id="UP000234331">
    <property type="component" value="Unassembled WGS sequence"/>
</dbReference>
<proteinExistence type="predicted"/>
<accession>A0A2I2KVB7</accession>
<name>A0A2I2KVB7_9ACTN</name>